<reference evidence="4 5" key="1">
    <citation type="submission" date="2019-06" db="EMBL/GenBank/DDBJ databases">
        <title>Draft genome sequence of the filamentous fungus Phialemoniopsis curvata isolated from diesel fuel.</title>
        <authorList>
            <person name="Varaljay V.A."/>
            <person name="Lyon W.J."/>
            <person name="Crouch A.L."/>
            <person name="Drake C.E."/>
            <person name="Hollomon J.M."/>
            <person name="Nadeau L.J."/>
            <person name="Nunn H.S."/>
            <person name="Stevenson B.S."/>
            <person name="Bojanowski C.L."/>
            <person name="Crookes-Goodson W.J."/>
        </authorList>
    </citation>
    <scope>NUCLEOTIDE SEQUENCE [LARGE SCALE GENOMIC DNA]</scope>
    <source>
        <strain evidence="4 5">D216</strain>
    </source>
</reference>
<feature type="domain" description="Zn(2)-C6 fungal-type" evidence="3">
    <location>
        <begin position="74"/>
        <end position="104"/>
    </location>
</feature>
<organism evidence="4 5">
    <name type="scientific">Thyridium curvatum</name>
    <dbReference type="NCBI Taxonomy" id="1093900"/>
    <lineage>
        <taxon>Eukaryota</taxon>
        <taxon>Fungi</taxon>
        <taxon>Dikarya</taxon>
        <taxon>Ascomycota</taxon>
        <taxon>Pezizomycotina</taxon>
        <taxon>Sordariomycetes</taxon>
        <taxon>Sordariomycetidae</taxon>
        <taxon>Thyridiales</taxon>
        <taxon>Thyridiaceae</taxon>
        <taxon>Thyridium</taxon>
    </lineage>
</organism>
<keyword evidence="1" id="KW-0539">Nucleus</keyword>
<dbReference type="InParanoid" id="A0A507B6C1"/>
<evidence type="ECO:0000259" key="3">
    <source>
        <dbReference type="PROSITE" id="PS50048"/>
    </source>
</evidence>
<dbReference type="SMART" id="SM00066">
    <property type="entry name" value="GAL4"/>
    <property type="match status" value="1"/>
</dbReference>
<dbReference type="InterPro" id="IPR036864">
    <property type="entry name" value="Zn2-C6_fun-type_DNA-bd_sf"/>
</dbReference>
<dbReference type="SUPFAM" id="SSF57701">
    <property type="entry name" value="Zn2/Cys6 DNA-binding domain"/>
    <property type="match status" value="1"/>
</dbReference>
<feature type="compositionally biased region" description="Low complexity" evidence="2">
    <location>
        <begin position="32"/>
        <end position="59"/>
    </location>
</feature>
<dbReference type="Gene3D" id="4.10.240.10">
    <property type="entry name" value="Zn(2)-C6 fungal-type DNA-binding domain"/>
    <property type="match status" value="1"/>
</dbReference>
<feature type="region of interest" description="Disordered" evidence="2">
    <location>
        <begin position="1"/>
        <end position="62"/>
    </location>
</feature>
<keyword evidence="5" id="KW-1185">Reference proteome</keyword>
<dbReference type="GO" id="GO:0008270">
    <property type="term" value="F:zinc ion binding"/>
    <property type="evidence" value="ECO:0007669"/>
    <property type="project" value="InterPro"/>
</dbReference>
<evidence type="ECO:0000256" key="1">
    <source>
        <dbReference type="ARBA" id="ARBA00023242"/>
    </source>
</evidence>
<dbReference type="Proteomes" id="UP000319257">
    <property type="component" value="Unassembled WGS sequence"/>
</dbReference>
<dbReference type="Pfam" id="PF00172">
    <property type="entry name" value="Zn_clus"/>
    <property type="match status" value="1"/>
</dbReference>
<dbReference type="GeneID" id="41974236"/>
<comment type="caution">
    <text evidence="4">The sequence shown here is derived from an EMBL/GenBank/DDBJ whole genome shotgun (WGS) entry which is preliminary data.</text>
</comment>
<dbReference type="InterPro" id="IPR053187">
    <property type="entry name" value="Notoamide_regulator"/>
</dbReference>
<evidence type="ECO:0000256" key="2">
    <source>
        <dbReference type="SAM" id="MobiDB-lite"/>
    </source>
</evidence>
<dbReference type="CDD" id="cd12148">
    <property type="entry name" value="fungal_TF_MHR"/>
    <property type="match status" value="1"/>
</dbReference>
<sequence>MPSDPAAPGGQPLNPQLRRLLPAPVTPPVTPPEAAVSPAAAAAEPPAAAGAAGAAAAPPRRLPAKRRLEKARAACTVCRKQKAKCTGERPSCRRCVQRRYQCQYSTQPGETEAQATRRDYMHMRERASAHEEVFDLLKSLPQTEAQGVLHRIRAGTDVDTILSHVKAGDVLLQMAVAPETRFRYELPYKAEIPAVYLSDNPYLESLLFESAGLYPGAHGRRDWSAMDIEVGSEGYQDLYLKPFHAAQLVDPLLSGVKPSVWTNVCQDDVLMRDLLSVWLRCEHHFTAIVQKDLFLEDMAAQRTDFCSSLLVNVCYPQFSNRVEYWNPNTLHYRFLAEAKRLWELEAIAARITTVQAGVTFNVIYNLSGLDEIGHAYRIHAVALAHQLHLFDIESSVGLSERMRRGRAYTAWALYNWEALTAFSFLKPPLLTKPPPWVLPDPAKESQFYGEMWVKYPLSNSLSPSYFGLVFKAKSQFRIIMSEFCQIAYDKDLSVTVDKAYELYWRMRAWFGGLPLQLAAKRIVLPGHLQLHIYYHHLLLTIFEPLLDTRTDQQPSPQQIVADAKRFIQTLIRLYYLRHGFEAMDLFIVIPLILAGYDCLDAIGDETPAEELETLRSTLLLVAKGLYNQRHNHYLAEALYRVIRGRMRAREAALLREAMSLPEDEPSGRAEMVQAVRSHWPVSVVRRAEDMDGRMLGKLVESYAGMQLGEGEGGGGGGGGGG</sequence>
<accession>A0A507B6C1</accession>
<dbReference type="RefSeq" id="XP_030994620.1">
    <property type="nucleotide sequence ID" value="XM_031141461.1"/>
</dbReference>
<dbReference type="OrthoDB" id="426882at2759"/>
<protein>
    <recommendedName>
        <fullName evidence="3">Zn(2)-C6 fungal-type domain-containing protein</fullName>
    </recommendedName>
</protein>
<evidence type="ECO:0000313" key="4">
    <source>
        <dbReference type="EMBL" id="TPX12909.1"/>
    </source>
</evidence>
<dbReference type="CDD" id="cd00067">
    <property type="entry name" value="GAL4"/>
    <property type="match status" value="1"/>
</dbReference>
<feature type="compositionally biased region" description="Low complexity" evidence="2">
    <location>
        <begin position="11"/>
        <end position="23"/>
    </location>
</feature>
<dbReference type="PROSITE" id="PS00463">
    <property type="entry name" value="ZN2_CY6_FUNGAL_1"/>
    <property type="match status" value="1"/>
</dbReference>
<dbReference type="PANTHER" id="PTHR47256:SF1">
    <property type="entry name" value="ZN(II)2CYS6 TRANSCRIPTION FACTOR (EUROFUNG)"/>
    <property type="match status" value="1"/>
</dbReference>
<dbReference type="PROSITE" id="PS50048">
    <property type="entry name" value="ZN2_CY6_FUNGAL_2"/>
    <property type="match status" value="1"/>
</dbReference>
<dbReference type="EMBL" id="SKBQ01000039">
    <property type="protein sequence ID" value="TPX12909.1"/>
    <property type="molecule type" value="Genomic_DNA"/>
</dbReference>
<dbReference type="PRINTS" id="PR00755">
    <property type="entry name" value="AFLATOXINBRP"/>
</dbReference>
<dbReference type="InterPro" id="IPR001138">
    <property type="entry name" value="Zn2Cys6_DnaBD"/>
</dbReference>
<dbReference type="GO" id="GO:0000981">
    <property type="term" value="F:DNA-binding transcription factor activity, RNA polymerase II-specific"/>
    <property type="evidence" value="ECO:0007669"/>
    <property type="project" value="InterPro"/>
</dbReference>
<evidence type="ECO:0000313" key="5">
    <source>
        <dbReference type="Proteomes" id="UP000319257"/>
    </source>
</evidence>
<proteinExistence type="predicted"/>
<dbReference type="STRING" id="1093900.A0A507B6C1"/>
<dbReference type="AlphaFoldDB" id="A0A507B6C1"/>
<name>A0A507B6C1_9PEZI</name>
<dbReference type="PANTHER" id="PTHR47256">
    <property type="entry name" value="ZN(II)2CYS6 TRANSCRIPTION FACTOR (EUROFUNG)-RELATED"/>
    <property type="match status" value="1"/>
</dbReference>
<gene>
    <name evidence="4" type="ORF">E0L32_006789</name>
</gene>